<dbReference type="Gene3D" id="1.10.3720.10">
    <property type="entry name" value="MetI-like"/>
    <property type="match status" value="1"/>
</dbReference>
<feature type="transmembrane region" description="Helical" evidence="7">
    <location>
        <begin position="132"/>
        <end position="159"/>
    </location>
</feature>
<dbReference type="RefSeq" id="WP_076340593.1">
    <property type="nucleotide sequence ID" value="NZ_CAJTMI010000001.1"/>
</dbReference>
<evidence type="ECO:0000256" key="7">
    <source>
        <dbReference type="RuleBase" id="RU363032"/>
    </source>
</evidence>
<dbReference type="GeneID" id="78274699"/>
<feature type="domain" description="ABC transmembrane type-1" evidence="8">
    <location>
        <begin position="97"/>
        <end position="311"/>
    </location>
</feature>
<feature type="transmembrane region" description="Helical" evidence="7">
    <location>
        <begin position="250"/>
        <end position="272"/>
    </location>
</feature>
<keyword evidence="4 7" id="KW-0812">Transmembrane</keyword>
<dbReference type="CDD" id="cd06261">
    <property type="entry name" value="TM_PBP2"/>
    <property type="match status" value="1"/>
</dbReference>
<sequence length="326" mass="36126">MLRYTIKRLLTMIPVVLVISIMIFGVVKAMPGDEVTTYLGPGSRASEQTRMEVREKLGLDKSLPEQYVRWLGRVATGDLGTSVALRKPVSEIIGSYIWNTFYLNVLALIIALIFAIPVGIKQAVKKGSAFDNFWTVFSLLGISVPTFFFALVLIFYVALNFGLPLSGMRDTMLSSFGYQSAWQEFCDVAVHSILPVTVLAFGSFATFSRYVRNSMVEVINMDYVRTARAKGLKEKTVIYKHAFKNAQIPLVTLLGMYIPSLFSGAVILETVFVWPGIGKVLIDAVNQRDTSLIMACLVFSAILMILGNLLSDLCYSLVDPRVKVDG</sequence>
<reference evidence="9 10" key="1">
    <citation type="submission" date="2016-11" db="EMBL/GenBank/DDBJ databases">
        <title>Description of two novel members of the family Erysipelotrichaceae: Ileibacterium lipovorans gen. nov., sp. nov. and Dubosiella newyorkensis, gen. nov., sp. nov.</title>
        <authorList>
            <person name="Cox L.M."/>
            <person name="Sohn J."/>
            <person name="Tyrrell K.L."/>
            <person name="Citron D.M."/>
            <person name="Lawson P.A."/>
            <person name="Patel N.B."/>
            <person name="Iizumi T."/>
            <person name="Perez-Perez G.I."/>
            <person name="Goldstein E.J."/>
            <person name="Blaser M.J."/>
        </authorList>
    </citation>
    <scope>NUCLEOTIDE SEQUENCE [LARGE SCALE GENOMIC DNA]</scope>
    <source>
        <strain evidence="9 10">NYU-BL-A4</strain>
    </source>
</reference>
<dbReference type="PANTHER" id="PTHR43163:SF6">
    <property type="entry name" value="DIPEPTIDE TRANSPORT SYSTEM PERMEASE PROTEIN DPPB-RELATED"/>
    <property type="match status" value="1"/>
</dbReference>
<dbReference type="SUPFAM" id="SSF161098">
    <property type="entry name" value="MetI-like"/>
    <property type="match status" value="1"/>
</dbReference>
<dbReference type="PANTHER" id="PTHR43163">
    <property type="entry name" value="DIPEPTIDE TRANSPORT SYSTEM PERMEASE PROTEIN DPPB-RELATED"/>
    <property type="match status" value="1"/>
</dbReference>
<evidence type="ECO:0000256" key="1">
    <source>
        <dbReference type="ARBA" id="ARBA00004651"/>
    </source>
</evidence>
<evidence type="ECO:0000313" key="10">
    <source>
        <dbReference type="Proteomes" id="UP000186705"/>
    </source>
</evidence>
<evidence type="ECO:0000256" key="6">
    <source>
        <dbReference type="ARBA" id="ARBA00023136"/>
    </source>
</evidence>
<gene>
    <name evidence="9" type="ORF">BO225_01900</name>
</gene>
<dbReference type="InterPro" id="IPR035906">
    <property type="entry name" value="MetI-like_sf"/>
</dbReference>
<dbReference type="AlphaFoldDB" id="A0A1U7NPR3"/>
<evidence type="ECO:0000259" key="8">
    <source>
        <dbReference type="PROSITE" id="PS50928"/>
    </source>
</evidence>
<evidence type="ECO:0000256" key="3">
    <source>
        <dbReference type="ARBA" id="ARBA00022475"/>
    </source>
</evidence>
<dbReference type="PROSITE" id="PS50928">
    <property type="entry name" value="ABC_TM1"/>
    <property type="match status" value="1"/>
</dbReference>
<evidence type="ECO:0000256" key="5">
    <source>
        <dbReference type="ARBA" id="ARBA00022989"/>
    </source>
</evidence>
<dbReference type="GO" id="GO:0005886">
    <property type="term" value="C:plasma membrane"/>
    <property type="evidence" value="ECO:0007669"/>
    <property type="project" value="UniProtKB-SubCell"/>
</dbReference>
<keyword evidence="6 7" id="KW-0472">Membrane</keyword>
<keyword evidence="10" id="KW-1185">Reference proteome</keyword>
<feature type="transmembrane region" description="Helical" evidence="7">
    <location>
        <begin position="101"/>
        <end position="120"/>
    </location>
</feature>
<protein>
    <submittedName>
        <fullName evidence="9">Diguanylate cyclase</fullName>
    </submittedName>
</protein>
<feature type="transmembrane region" description="Helical" evidence="7">
    <location>
        <begin position="188"/>
        <end position="207"/>
    </location>
</feature>
<comment type="subcellular location">
    <subcellularLocation>
        <location evidence="1 7">Cell membrane</location>
        <topology evidence="1 7">Multi-pass membrane protein</topology>
    </subcellularLocation>
</comment>
<comment type="caution">
    <text evidence="9">The sequence shown here is derived from an EMBL/GenBank/DDBJ whole genome shotgun (WGS) entry which is preliminary data.</text>
</comment>
<feature type="transmembrane region" description="Helical" evidence="7">
    <location>
        <begin position="292"/>
        <end position="311"/>
    </location>
</feature>
<dbReference type="STRING" id="1862672.BO225_01900"/>
<accession>A0A1U7NPR3</accession>
<keyword evidence="3" id="KW-1003">Cell membrane</keyword>
<dbReference type="InterPro" id="IPR045621">
    <property type="entry name" value="BPD_transp_1_N"/>
</dbReference>
<name>A0A1U7NPR3_9FIRM</name>
<dbReference type="Pfam" id="PF00528">
    <property type="entry name" value="BPD_transp_1"/>
    <property type="match status" value="1"/>
</dbReference>
<dbReference type="GO" id="GO:0055085">
    <property type="term" value="P:transmembrane transport"/>
    <property type="evidence" value="ECO:0007669"/>
    <property type="project" value="InterPro"/>
</dbReference>
<comment type="similarity">
    <text evidence="7">Belongs to the binding-protein-dependent transport system permease family.</text>
</comment>
<evidence type="ECO:0000313" key="9">
    <source>
        <dbReference type="EMBL" id="OLU47621.1"/>
    </source>
</evidence>
<feature type="transmembrane region" description="Helical" evidence="7">
    <location>
        <begin position="9"/>
        <end position="27"/>
    </location>
</feature>
<organism evidence="9 10">
    <name type="scientific">Dubosiella newyorkensis</name>
    <dbReference type="NCBI Taxonomy" id="1862672"/>
    <lineage>
        <taxon>Bacteria</taxon>
        <taxon>Bacillati</taxon>
        <taxon>Bacillota</taxon>
        <taxon>Erysipelotrichia</taxon>
        <taxon>Erysipelotrichales</taxon>
        <taxon>Erysipelotrichaceae</taxon>
        <taxon>Dubosiella</taxon>
    </lineage>
</organism>
<dbReference type="Pfam" id="PF19300">
    <property type="entry name" value="BPD_transp_1_N"/>
    <property type="match status" value="1"/>
</dbReference>
<keyword evidence="5 7" id="KW-1133">Transmembrane helix</keyword>
<dbReference type="OrthoDB" id="24153at2"/>
<evidence type="ECO:0000256" key="4">
    <source>
        <dbReference type="ARBA" id="ARBA00022692"/>
    </source>
</evidence>
<dbReference type="InterPro" id="IPR000515">
    <property type="entry name" value="MetI-like"/>
</dbReference>
<keyword evidence="2 7" id="KW-0813">Transport</keyword>
<dbReference type="Proteomes" id="UP000186705">
    <property type="component" value="Unassembled WGS sequence"/>
</dbReference>
<dbReference type="EMBL" id="MPKA01000044">
    <property type="protein sequence ID" value="OLU47621.1"/>
    <property type="molecule type" value="Genomic_DNA"/>
</dbReference>
<proteinExistence type="inferred from homology"/>
<evidence type="ECO:0000256" key="2">
    <source>
        <dbReference type="ARBA" id="ARBA00022448"/>
    </source>
</evidence>